<feature type="transmembrane region" description="Helical" evidence="11">
    <location>
        <begin position="25"/>
        <end position="49"/>
    </location>
</feature>
<evidence type="ECO:0000313" key="13">
    <source>
        <dbReference type="EMBL" id="RCK56111.1"/>
    </source>
</evidence>
<gene>
    <name evidence="13" type="ORF">Cantr_05246</name>
</gene>
<comment type="cofactor">
    <cofactor evidence="10">
        <name>K(+)</name>
        <dbReference type="ChEBI" id="CHEBI:29103"/>
    </cofactor>
    <text evidence="10">Binds 1 potassium ion per subunit.</text>
</comment>
<keyword evidence="6" id="KW-0521">NADP</keyword>
<dbReference type="InterPro" id="IPR004443">
    <property type="entry name" value="YjeF_N_dom"/>
</dbReference>
<evidence type="ECO:0000256" key="5">
    <source>
        <dbReference type="ARBA" id="ARBA00022741"/>
    </source>
</evidence>
<keyword evidence="10" id="KW-0496">Mitochondrion</keyword>
<proteinExistence type="inferred from homology"/>
<protein>
    <recommendedName>
        <fullName evidence="3 10">NAD(P)H-hydrate epimerase</fullName>
        <ecNumber evidence="3 10">5.1.99.6</ecNumber>
    </recommendedName>
    <alternativeName>
        <fullName evidence="10">NAD(P)HX epimerase</fullName>
    </alternativeName>
</protein>
<comment type="caution">
    <text evidence="10">Lacks conserved residue(s) required for the propagation of feature annotation.</text>
</comment>
<dbReference type="InterPro" id="IPR032976">
    <property type="entry name" value="YJEFN_prot_NAXE-like"/>
</dbReference>
<comment type="catalytic activity">
    <reaction evidence="2 10">
        <text>(6R)-NADPHX = (6S)-NADPHX</text>
        <dbReference type="Rhea" id="RHEA:32227"/>
        <dbReference type="ChEBI" id="CHEBI:64076"/>
        <dbReference type="ChEBI" id="CHEBI:64077"/>
        <dbReference type="EC" id="5.1.99.6"/>
    </reaction>
</comment>
<keyword evidence="5 10" id="KW-0547">Nucleotide-binding</keyword>
<dbReference type="PANTHER" id="PTHR13232">
    <property type="entry name" value="NAD(P)H-HYDRATE EPIMERASE"/>
    <property type="match status" value="1"/>
</dbReference>
<keyword evidence="7 10" id="KW-0630">Potassium</keyword>
<evidence type="ECO:0000256" key="11">
    <source>
        <dbReference type="SAM" id="Phobius"/>
    </source>
</evidence>
<dbReference type="EMBL" id="QLNQ01000029">
    <property type="protein sequence ID" value="RCK56111.1"/>
    <property type="molecule type" value="Genomic_DNA"/>
</dbReference>
<keyword evidence="11" id="KW-1133">Transmembrane helix</keyword>
<dbReference type="GO" id="GO:0052856">
    <property type="term" value="F:NAD(P)HX epimerase activity"/>
    <property type="evidence" value="ECO:0007669"/>
    <property type="project" value="UniProtKB-UniRule"/>
</dbReference>
<feature type="domain" description="YjeF N-terminal" evidence="12">
    <location>
        <begin position="86"/>
        <end position="303"/>
    </location>
</feature>
<evidence type="ECO:0000256" key="10">
    <source>
        <dbReference type="HAMAP-Rule" id="MF_03159"/>
    </source>
</evidence>
<feature type="binding site" evidence="10">
    <location>
        <position position="140"/>
    </location>
    <ligand>
        <name>K(+)</name>
        <dbReference type="ChEBI" id="CHEBI:29103"/>
    </ligand>
</feature>
<feature type="binding site" evidence="10">
    <location>
        <begin position="214"/>
        <end position="220"/>
    </location>
    <ligand>
        <name>(6S)-NADPHX</name>
        <dbReference type="ChEBI" id="CHEBI:64076"/>
    </ligand>
</feature>
<evidence type="ECO:0000256" key="1">
    <source>
        <dbReference type="ARBA" id="ARBA00000013"/>
    </source>
</evidence>
<dbReference type="SUPFAM" id="SSF64153">
    <property type="entry name" value="YjeF N-terminal domain-like"/>
    <property type="match status" value="1"/>
</dbReference>
<accession>A0A367XTH7</accession>
<dbReference type="AlphaFoldDB" id="A0A367XTH7"/>
<comment type="caution">
    <text evidence="13">The sequence shown here is derived from an EMBL/GenBank/DDBJ whole genome shotgun (WGS) entry which is preliminary data.</text>
</comment>
<evidence type="ECO:0000256" key="3">
    <source>
        <dbReference type="ARBA" id="ARBA00012228"/>
    </source>
</evidence>
<feature type="binding site" evidence="10">
    <location>
        <position position="210"/>
    </location>
    <ligand>
        <name>K(+)</name>
        <dbReference type="ChEBI" id="CHEBI:29103"/>
    </ligand>
</feature>
<comment type="catalytic activity">
    <reaction evidence="1 10">
        <text>(6R)-NADHX = (6S)-NADHX</text>
        <dbReference type="Rhea" id="RHEA:32215"/>
        <dbReference type="ChEBI" id="CHEBI:64074"/>
        <dbReference type="ChEBI" id="CHEBI:64075"/>
        <dbReference type="EC" id="5.1.99.6"/>
    </reaction>
</comment>
<evidence type="ECO:0000256" key="7">
    <source>
        <dbReference type="ARBA" id="ARBA00022958"/>
    </source>
</evidence>
<feature type="binding site" evidence="10">
    <location>
        <position position="246"/>
    </location>
    <ligand>
        <name>(6S)-NADPHX</name>
        <dbReference type="ChEBI" id="CHEBI:64076"/>
    </ligand>
</feature>
<evidence type="ECO:0000256" key="9">
    <source>
        <dbReference type="ARBA" id="ARBA00023235"/>
    </source>
</evidence>
<sequence length="317" mass="34892">MKKKKSPVHKRKHKGAPYEPSTKPFWFIFTALYLFGCVLIFFSAIGLPLDIIEIPNFNFKFNFTTYTPVDLIMSRPLFKTLSAKSAFQLDQELMSSGEFSIDQLMEIAGLAVAQVVHKEFQPPPPPATSKVLVLVGPGNNGGDGLVAARHLKLWGSYDPVIYYPKKSTSNPLYGRLVKQLQDLDVTELSTLDEVKHLLDRRNSGVALIIDSLFGFSFKPPLRPPFDDLIGYLSSNNESLPPIVAVDIPSGWDVDDGPAGVDIGASVLVSLTAPKPAALKFTGSHYLGGRFINPHIAEKYDIGDVIAKYKGDEMVVKL</sequence>
<dbReference type="EC" id="5.1.99.6" evidence="3 10"/>
<keyword evidence="10" id="KW-0963">Cytoplasm</keyword>
<comment type="function">
    <text evidence="10">Catalyzes the epimerization of the S- and R-forms of NAD(P)HX, a damaged form of NAD(P)H that is a result of enzymatic or heat-dependent hydration. This is a prerequisite for the S-specific NAD(P)H-hydrate dehydratase to allow the repair of both epimers of NAD(P)HX.</text>
</comment>
<dbReference type="STRING" id="5486.A0A367XTH7"/>
<keyword evidence="14" id="KW-1185">Reference proteome</keyword>
<dbReference type="GO" id="GO:0000166">
    <property type="term" value="F:nucleotide binding"/>
    <property type="evidence" value="ECO:0007669"/>
    <property type="project" value="UniProtKB-KW"/>
</dbReference>
<name>A0A367XTH7_9ASCO</name>
<evidence type="ECO:0000256" key="8">
    <source>
        <dbReference type="ARBA" id="ARBA00023027"/>
    </source>
</evidence>
<dbReference type="NCBIfam" id="TIGR00197">
    <property type="entry name" value="yjeF_nterm"/>
    <property type="match status" value="1"/>
</dbReference>
<dbReference type="GO" id="GO:0005739">
    <property type="term" value="C:mitochondrion"/>
    <property type="evidence" value="ECO:0007669"/>
    <property type="project" value="UniProtKB-SubCell"/>
</dbReference>
<dbReference type="InterPro" id="IPR036652">
    <property type="entry name" value="YjeF_N_dom_sf"/>
</dbReference>
<keyword evidence="8 10" id="KW-0520">NAD</keyword>
<keyword evidence="11" id="KW-0472">Membrane</keyword>
<keyword evidence="11" id="KW-0812">Transmembrane</keyword>
<comment type="subcellular location">
    <subcellularLocation>
        <location evidence="10">Cytoplasm</location>
    </subcellularLocation>
    <subcellularLocation>
        <location evidence="10">Mitochondrion</location>
    </subcellularLocation>
</comment>
<dbReference type="PROSITE" id="PS51385">
    <property type="entry name" value="YJEF_N"/>
    <property type="match status" value="1"/>
</dbReference>
<reference evidence="13 14" key="1">
    <citation type="submission" date="2018-06" db="EMBL/GenBank/DDBJ databases">
        <title>Whole genome sequencing of Candida tropicalis (genome annotated by CSBL at Korea University).</title>
        <authorList>
            <person name="Ahn J."/>
        </authorList>
    </citation>
    <scope>NUCLEOTIDE SEQUENCE [LARGE SCALE GENOMIC DNA]</scope>
    <source>
        <strain evidence="13 14">ATCC 20962</strain>
    </source>
</reference>
<dbReference type="Pfam" id="PF03853">
    <property type="entry name" value="YjeF_N"/>
    <property type="match status" value="1"/>
</dbReference>
<evidence type="ECO:0000256" key="4">
    <source>
        <dbReference type="ARBA" id="ARBA00022723"/>
    </source>
</evidence>
<feature type="binding site" evidence="10">
    <location>
        <begin position="139"/>
        <end position="143"/>
    </location>
    <ligand>
        <name>(6S)-NADPHX</name>
        <dbReference type="ChEBI" id="CHEBI:64076"/>
    </ligand>
</feature>
<dbReference type="GO" id="GO:0046872">
    <property type="term" value="F:metal ion binding"/>
    <property type="evidence" value="ECO:0007669"/>
    <property type="project" value="UniProtKB-KW"/>
</dbReference>
<comment type="similarity">
    <text evidence="10">Belongs to the NnrE/AIBP family.</text>
</comment>
<keyword evidence="4 10" id="KW-0479">Metal-binding</keyword>
<evidence type="ECO:0000256" key="6">
    <source>
        <dbReference type="ARBA" id="ARBA00022857"/>
    </source>
</evidence>
<organism evidence="13 14">
    <name type="scientific">Candida viswanathii</name>
    <dbReference type="NCBI Taxonomy" id="5486"/>
    <lineage>
        <taxon>Eukaryota</taxon>
        <taxon>Fungi</taxon>
        <taxon>Dikarya</taxon>
        <taxon>Ascomycota</taxon>
        <taxon>Saccharomycotina</taxon>
        <taxon>Pichiomycetes</taxon>
        <taxon>Debaryomycetaceae</taxon>
        <taxon>Candida/Lodderomyces clade</taxon>
        <taxon>Candida</taxon>
    </lineage>
</organism>
<dbReference type="Proteomes" id="UP000253472">
    <property type="component" value="Unassembled WGS sequence"/>
</dbReference>
<dbReference type="OrthoDB" id="10064708at2759"/>
<keyword evidence="9 10" id="KW-0413">Isomerase</keyword>
<evidence type="ECO:0000259" key="12">
    <source>
        <dbReference type="PROSITE" id="PS51385"/>
    </source>
</evidence>
<dbReference type="Gene3D" id="3.40.50.10260">
    <property type="entry name" value="YjeF N-terminal domain"/>
    <property type="match status" value="1"/>
</dbReference>
<evidence type="ECO:0000313" key="14">
    <source>
        <dbReference type="Proteomes" id="UP000253472"/>
    </source>
</evidence>
<dbReference type="HAMAP" id="MF_01966">
    <property type="entry name" value="NADHX_epimerase"/>
    <property type="match status" value="1"/>
</dbReference>
<evidence type="ECO:0000256" key="2">
    <source>
        <dbReference type="ARBA" id="ARBA00000909"/>
    </source>
</evidence>
<feature type="binding site" evidence="10">
    <location>
        <position position="249"/>
    </location>
    <ligand>
        <name>K(+)</name>
        <dbReference type="ChEBI" id="CHEBI:29103"/>
    </ligand>
</feature>
<dbReference type="PANTHER" id="PTHR13232:SF10">
    <property type="entry name" value="NAD(P)H-HYDRATE EPIMERASE"/>
    <property type="match status" value="1"/>
</dbReference>